<evidence type="ECO:0000256" key="1">
    <source>
        <dbReference type="ARBA" id="ARBA00009902"/>
    </source>
</evidence>
<evidence type="ECO:0000256" key="4">
    <source>
        <dbReference type="RuleBase" id="RU362110"/>
    </source>
</evidence>
<keyword evidence="2 4" id="KW-0378">Hydrolase</keyword>
<keyword evidence="9" id="KW-1185">Reference proteome</keyword>
<evidence type="ECO:0000259" key="7">
    <source>
        <dbReference type="Pfam" id="PF08244"/>
    </source>
</evidence>
<evidence type="ECO:0000313" key="9">
    <source>
        <dbReference type="Proteomes" id="UP000260823"/>
    </source>
</evidence>
<dbReference type="AlphaFoldDB" id="A0A3E2NN38"/>
<dbReference type="GO" id="GO:0005737">
    <property type="term" value="C:cytoplasm"/>
    <property type="evidence" value="ECO:0007669"/>
    <property type="project" value="TreeGrafter"/>
</dbReference>
<feature type="domain" description="Glycosyl hydrolase family 32 N-terminal" evidence="6">
    <location>
        <begin position="36"/>
        <end position="340"/>
    </location>
</feature>
<comment type="caution">
    <text evidence="8">The sequence shown here is derived from an EMBL/GenBank/DDBJ whole genome shotgun (WGS) entry which is preliminary data.</text>
</comment>
<dbReference type="InterPro" id="IPR013189">
    <property type="entry name" value="Glyco_hydro_32_C"/>
</dbReference>
<dbReference type="Gene3D" id="2.115.10.20">
    <property type="entry name" value="Glycosyl hydrolase domain, family 43"/>
    <property type="match status" value="1"/>
</dbReference>
<keyword evidence="5" id="KW-0732">Signal</keyword>
<dbReference type="GO" id="GO:0004575">
    <property type="term" value="F:sucrose alpha-glucosidase activity"/>
    <property type="evidence" value="ECO:0007669"/>
    <property type="project" value="TreeGrafter"/>
</dbReference>
<dbReference type="Gene3D" id="2.60.120.560">
    <property type="entry name" value="Exo-inulinase, domain 1"/>
    <property type="match status" value="1"/>
</dbReference>
<dbReference type="InterPro" id="IPR018053">
    <property type="entry name" value="Glyco_hydro_32_AS"/>
</dbReference>
<reference evidence="8 9" key="1">
    <citation type="submission" date="2018-08" db="EMBL/GenBank/DDBJ databases">
        <title>Mucilaginibacter terrae sp. nov., isolated from manganese diggings.</title>
        <authorList>
            <person name="Huang Y."/>
            <person name="Zhou Z."/>
        </authorList>
    </citation>
    <scope>NUCLEOTIDE SEQUENCE [LARGE SCALE GENOMIC DNA]</scope>
    <source>
        <strain evidence="8 9">ZH6</strain>
    </source>
</reference>
<feature type="chain" id="PRO_5017539733" evidence="5">
    <location>
        <begin position="21"/>
        <end position="503"/>
    </location>
</feature>
<dbReference type="InterPro" id="IPR013148">
    <property type="entry name" value="Glyco_hydro_32_N"/>
</dbReference>
<dbReference type="SMART" id="SM00640">
    <property type="entry name" value="Glyco_32"/>
    <property type="match status" value="1"/>
</dbReference>
<organism evidence="8 9">
    <name type="scientific">Mucilaginibacter terrenus</name>
    <dbReference type="NCBI Taxonomy" id="2482727"/>
    <lineage>
        <taxon>Bacteria</taxon>
        <taxon>Pseudomonadati</taxon>
        <taxon>Bacteroidota</taxon>
        <taxon>Sphingobacteriia</taxon>
        <taxon>Sphingobacteriales</taxon>
        <taxon>Sphingobacteriaceae</taxon>
        <taxon>Mucilaginibacter</taxon>
    </lineage>
</organism>
<dbReference type="OrthoDB" id="9759709at2"/>
<dbReference type="Pfam" id="PF00251">
    <property type="entry name" value="Glyco_hydro_32N"/>
    <property type="match status" value="1"/>
</dbReference>
<dbReference type="GO" id="GO:0005987">
    <property type="term" value="P:sucrose catabolic process"/>
    <property type="evidence" value="ECO:0007669"/>
    <property type="project" value="TreeGrafter"/>
</dbReference>
<dbReference type="EMBL" id="QWDE01000003">
    <property type="protein sequence ID" value="RFZ82381.1"/>
    <property type="molecule type" value="Genomic_DNA"/>
</dbReference>
<sequence>MKYKYLLPFLALLVAANAFAQKAGKLYHEQYRPQIHFSPKSGWMNDPNGMVYYKGVYHLFYQHYPDGIVWGPMHWGHATSKDMIHWKEQKIALYPDKLGYIFSGSAVIDVNNTSGFGKNGKVPMVAIFTHHDPVGEKAGKDNFQNQSIAYSLDEGKTWTKYAGNPVLKNPGIKDFRDPKVYWYEPQHKWIMTLATKDRITFYSSPNLKTWKKESEFGEHLGAHGGVWECPDLFPMTLKGKQHWVLIVNINPGGPNGGSATQYFIGDFNGKTFTPMNENVKWADFGPDEYAGITWSNTGNRRIFLGWMSNWEYANQVPASTWRSTMTIPRELGLKEVNGEVYLTSTPAKELASIAIKSINVPTAILANGRDVASFIKMPSYYRLKLSAAKEDLFINLFNDAGESLVIGYNKKSDRYFIERDKSGKTDFNKNFSKLAYVPRFSGQETLDVDIVVDGTSVEMFADGGLSNLTSIFFAAKPYNHISIQTAKGSVVNKVSITPLKSIW</sequence>
<evidence type="ECO:0000256" key="2">
    <source>
        <dbReference type="ARBA" id="ARBA00022801"/>
    </source>
</evidence>
<accession>A0A3E2NN38</accession>
<dbReference type="FunFam" id="2.115.10.20:FF:000002">
    <property type="entry name" value="Invertase 2"/>
    <property type="match status" value="1"/>
</dbReference>
<evidence type="ECO:0000259" key="6">
    <source>
        <dbReference type="Pfam" id="PF00251"/>
    </source>
</evidence>
<dbReference type="SUPFAM" id="SSF49899">
    <property type="entry name" value="Concanavalin A-like lectins/glucanases"/>
    <property type="match status" value="1"/>
</dbReference>
<evidence type="ECO:0000256" key="5">
    <source>
        <dbReference type="SAM" id="SignalP"/>
    </source>
</evidence>
<dbReference type="CDD" id="cd18622">
    <property type="entry name" value="GH32_Inu-like"/>
    <property type="match status" value="1"/>
</dbReference>
<feature type="domain" description="Glycosyl hydrolase family 32 C-terminal" evidence="7">
    <location>
        <begin position="383"/>
        <end position="495"/>
    </location>
</feature>
<dbReference type="InterPro" id="IPR023296">
    <property type="entry name" value="Glyco_hydro_beta-prop_sf"/>
</dbReference>
<name>A0A3E2NN38_9SPHI</name>
<dbReference type="PANTHER" id="PTHR42800:SF1">
    <property type="entry name" value="EXOINULINASE INUD (AFU_ORTHOLOGUE AFUA_5G00480)"/>
    <property type="match status" value="1"/>
</dbReference>
<proteinExistence type="inferred from homology"/>
<dbReference type="PANTHER" id="PTHR42800">
    <property type="entry name" value="EXOINULINASE INUD (AFU_ORTHOLOGUE AFUA_5G00480)"/>
    <property type="match status" value="1"/>
</dbReference>
<gene>
    <name evidence="8" type="ORF">DYU05_16480</name>
</gene>
<dbReference type="InterPro" id="IPR001362">
    <property type="entry name" value="Glyco_hydro_32"/>
</dbReference>
<evidence type="ECO:0000256" key="3">
    <source>
        <dbReference type="ARBA" id="ARBA00023295"/>
    </source>
</evidence>
<dbReference type="SUPFAM" id="SSF75005">
    <property type="entry name" value="Arabinanase/levansucrase/invertase"/>
    <property type="match status" value="1"/>
</dbReference>
<dbReference type="Pfam" id="PF08244">
    <property type="entry name" value="Glyco_hydro_32C"/>
    <property type="match status" value="1"/>
</dbReference>
<dbReference type="Proteomes" id="UP000260823">
    <property type="component" value="Unassembled WGS sequence"/>
</dbReference>
<feature type="signal peptide" evidence="5">
    <location>
        <begin position="1"/>
        <end position="20"/>
    </location>
</feature>
<dbReference type="PROSITE" id="PS00609">
    <property type="entry name" value="GLYCOSYL_HYDROL_F32"/>
    <property type="match status" value="1"/>
</dbReference>
<comment type="similarity">
    <text evidence="1 4">Belongs to the glycosyl hydrolase 32 family.</text>
</comment>
<protein>
    <submittedName>
        <fullName evidence="8">Glycoside hydrolase family 32 protein</fullName>
    </submittedName>
</protein>
<dbReference type="RefSeq" id="WP_117384406.1">
    <property type="nucleotide sequence ID" value="NZ_QWDE01000003.1"/>
</dbReference>
<evidence type="ECO:0000313" key="8">
    <source>
        <dbReference type="EMBL" id="RFZ82381.1"/>
    </source>
</evidence>
<dbReference type="InterPro" id="IPR013320">
    <property type="entry name" value="ConA-like_dom_sf"/>
</dbReference>
<keyword evidence="3 4" id="KW-0326">Glycosidase</keyword>